<proteinExistence type="predicted"/>
<feature type="compositionally biased region" description="Low complexity" evidence="1">
    <location>
        <begin position="396"/>
        <end position="421"/>
    </location>
</feature>
<feature type="region of interest" description="Disordered" evidence="1">
    <location>
        <begin position="682"/>
        <end position="701"/>
    </location>
</feature>
<feature type="region of interest" description="Disordered" evidence="1">
    <location>
        <begin position="1129"/>
        <end position="1155"/>
    </location>
</feature>
<feature type="compositionally biased region" description="Polar residues" evidence="1">
    <location>
        <begin position="751"/>
        <end position="764"/>
    </location>
</feature>
<feature type="compositionally biased region" description="Polar residues" evidence="1">
    <location>
        <begin position="811"/>
        <end position="833"/>
    </location>
</feature>
<reference evidence="2 3" key="1">
    <citation type="journal article" date="2018" name="IMA Fungus">
        <title>IMA Genome-F 10: Nine draft genome sequences of Claviceps purpurea s.lat., including C. arundinis, C. humidiphila, and C. cf. spartinae, pseudomolecules for the pitch canker pathogen Fusarium circinatum, draft genome of Davidsoniella eucalypti, Grosmannia galeiformis, Quambalaria eucalypti, and Teratosphaeria destructans.</title>
        <authorList>
            <person name="Wingfield B.D."/>
            <person name="Liu M."/>
            <person name="Nguyen H.D."/>
            <person name="Lane F.A."/>
            <person name="Morgan S.W."/>
            <person name="De Vos L."/>
            <person name="Wilken P.M."/>
            <person name="Duong T.A."/>
            <person name="Aylward J."/>
            <person name="Coetzee M.P."/>
            <person name="Dadej K."/>
            <person name="De Beer Z.W."/>
            <person name="Findlay W."/>
            <person name="Havenga M."/>
            <person name="Kolarik M."/>
            <person name="Menzies J.G."/>
            <person name="Naidoo K."/>
            <person name="Pochopski O."/>
            <person name="Shoukouhi P."/>
            <person name="Santana Q.C."/>
            <person name="Seifert K.A."/>
            <person name="Soal N."/>
            <person name="Steenkamp E.T."/>
            <person name="Tatham C.T."/>
            <person name="van der Nest M.A."/>
            <person name="Wingfield M.J."/>
        </authorList>
    </citation>
    <scope>NUCLEOTIDE SEQUENCE [LARGE SCALE GENOMIC DNA]</scope>
    <source>
        <strain evidence="2">CMW44962</strain>
    </source>
</reference>
<dbReference type="EMBL" id="RIBY02001767">
    <property type="protein sequence ID" value="KAH9828218.1"/>
    <property type="molecule type" value="Genomic_DNA"/>
</dbReference>
<feature type="compositionally biased region" description="Polar residues" evidence="1">
    <location>
        <begin position="90"/>
        <end position="132"/>
    </location>
</feature>
<feature type="compositionally biased region" description="Polar residues" evidence="1">
    <location>
        <begin position="1475"/>
        <end position="1484"/>
    </location>
</feature>
<feature type="region of interest" description="Disordered" evidence="1">
    <location>
        <begin position="299"/>
        <end position="351"/>
    </location>
</feature>
<dbReference type="Proteomes" id="UP001138500">
    <property type="component" value="Unassembled WGS sequence"/>
</dbReference>
<feature type="region of interest" description="Disordered" evidence="1">
    <location>
        <begin position="589"/>
        <end position="670"/>
    </location>
</feature>
<gene>
    <name evidence="2" type="ORF">Tdes44962_MAKER09450</name>
</gene>
<feature type="compositionally biased region" description="Low complexity" evidence="1">
    <location>
        <begin position="654"/>
        <end position="670"/>
    </location>
</feature>
<organism evidence="2 3">
    <name type="scientific">Teratosphaeria destructans</name>
    <dbReference type="NCBI Taxonomy" id="418781"/>
    <lineage>
        <taxon>Eukaryota</taxon>
        <taxon>Fungi</taxon>
        <taxon>Dikarya</taxon>
        <taxon>Ascomycota</taxon>
        <taxon>Pezizomycotina</taxon>
        <taxon>Dothideomycetes</taxon>
        <taxon>Dothideomycetidae</taxon>
        <taxon>Mycosphaerellales</taxon>
        <taxon>Teratosphaeriaceae</taxon>
        <taxon>Teratosphaeria</taxon>
    </lineage>
</organism>
<feature type="region of interest" description="Disordered" evidence="1">
    <location>
        <begin position="1"/>
        <end position="285"/>
    </location>
</feature>
<feature type="region of interest" description="Disordered" evidence="1">
    <location>
        <begin position="1475"/>
        <end position="1500"/>
    </location>
</feature>
<feature type="region of interest" description="Disordered" evidence="1">
    <location>
        <begin position="727"/>
        <end position="838"/>
    </location>
</feature>
<keyword evidence="3" id="KW-1185">Reference proteome</keyword>
<feature type="compositionally biased region" description="Gly residues" evidence="1">
    <location>
        <begin position="318"/>
        <end position="328"/>
    </location>
</feature>
<evidence type="ECO:0000313" key="2">
    <source>
        <dbReference type="EMBL" id="KAH9828218.1"/>
    </source>
</evidence>
<feature type="compositionally biased region" description="Acidic residues" evidence="1">
    <location>
        <begin position="1130"/>
        <end position="1142"/>
    </location>
</feature>
<name>A0A9W7W2U4_9PEZI</name>
<feature type="compositionally biased region" description="Polar residues" evidence="1">
    <location>
        <begin position="1"/>
        <end position="30"/>
    </location>
</feature>
<protein>
    <submittedName>
        <fullName evidence="2">Uncharacterized protein</fullName>
    </submittedName>
</protein>
<sequence>MPFTDPVSSISGRNSRASNVSGMTGASHSVRSGPPPPKGNDMLSNAGVLSMLKTTTDTGDIGALSINQTRLPTLPRPAHPRRAHAPRPSMGSSHQYPTGTSSHHYAPSQTSRISDSTSYARRGSFTSLQSMPPSIPPTTFGKAPLQVPPPTLDRSGRDSRSYSMTSAPSGQLPRHRSATSLKSAGHEPLNGAHLRPGPPPMPENRPPYVYPTRLKRPGYRSPSPALSDLSSQGPPLAPPHQAHRKPSIPSHRPAPMTHHSDYSHGYGLDGNIHPPPRTMSISPPVGYEQPHFAYHPSAMRSAPALPGQQPMPPYSGPQYGGYRNGPGGPARAYHAAPPYGPPRSGYGPHPPMQYSNYGYPGHRGPAPPVNNAPMAHHMFHNAARLARNLPHRTDTPLTDLGPPSSDPPSSGTGATAPTSSSPPTPRDHTTIQVAVDPLFIDPALTDLPDSSSEPVLPVKYLEYAEGLDKSADEPDMPMHHASVPPTGFVQRVKAMLESKAAVEAAAQREAEHDKAIAVHRAQQVKLEEESVDLDISEYHEMAANETPRFTIIEEFEAPVELPASPVKIPELSASPLKTTNRLTREMVKAELSPTSTEDQTTTGFQIGDSSTGTVIQAELQREQSKSTGKSTSERPKISTADPIADTPSPKRQPSSAGSVQTGGTVSTVSPVGVSDYALRFSVPLDSTTQSEETQSRDPFILDADTITLQHQRSKEKTPQPEAIAKTVEGSVDHHESVSPPVSPLRPDEVVSRSSAVSPLQTQTLGIEETLRLNSDNRQDEITTEFDRAPLDVTASTEESLPPPTPRTPRTYSKSVQLPHSVSTMSGTPANNRYSLPPDLSTVAETSTCNTNSELVTDVAVRFSLPNTTITVGKPQIVTIPPSSSPDKFESPPPPPKSNARSLGPHRARRSSVTFADQVAPLNIKKAESRREPAPLPETTASKAKSIIRRPSPVDISTASGRSQESTTDIRFPGGNAFAPKFASGHLPGLKEESVEDMSITDHKRSGSRNESNHPHLPARIAAVKAMQERRMQESAEKAKARRAARHGNRSIAEIRDLPSLNFSRMDLIDKLNEALEIRPAQSMEMVRRRDFTGIYAPSPQRPQSTEPLRDRYTSFFSKPEEFSSFFAAQESDDGEDDDDPEQNPDIPVVEVQESTKIEEIEETGSRPLSPEDFLSVATQVNRLSIPSMSGLSDKLSSLLPCLRNLHLDSVVSSDEEVAHTIDDIQHLGNGGRPDTVLSTRTSAGFRTLAERAEEIVVNSTHDSVVPVSRRLLMDKELPPLPESASADKVSAVNTIEGKQSYLSGSISAPSELGKELPARPSSALVRNKSPLCEEDVLSMLPPEMNPITRGKRSMIISSASRPWNQDENYPWAGSNVPVDLTIPSEAHTTESSALVRLGTSEITGSGEPTDTSKGIDIGSIMTAQDCSASITTEQATGIKAAHGRNKSKRSIIGSISKKIGLAGRANTHMTATIDTQERSPSTISDVVPHKPGERYPTSGLTAPVNLQLDEVRSFFSDNSSERQRNSAFPKRLTKLRKNKAIRLDATRAASSLDIDGNTTYDAGALSAEDRLGATGSPQTFDGVVGMGKTEFRIKRFGERLRHLFVKGGELIRSLSKSSRAPRARRSKDDWLSDSLYSGV</sequence>
<reference evidence="2 3" key="2">
    <citation type="journal article" date="2021" name="Curr. Genet.">
        <title>Genetic response to nitrogen starvation in the aggressive Eucalyptus foliar pathogen Teratosphaeria destructans.</title>
        <authorList>
            <person name="Havenga M."/>
            <person name="Wingfield B.D."/>
            <person name="Wingfield M.J."/>
            <person name="Dreyer L.L."/>
            <person name="Roets F."/>
            <person name="Aylward J."/>
        </authorList>
    </citation>
    <scope>NUCLEOTIDE SEQUENCE [LARGE SCALE GENOMIC DNA]</scope>
    <source>
        <strain evidence="2">CMW44962</strain>
    </source>
</reference>
<feature type="compositionally biased region" description="Basic and acidic residues" evidence="1">
    <location>
        <begin position="768"/>
        <end position="789"/>
    </location>
</feature>
<accession>A0A9W7W2U4</accession>
<evidence type="ECO:0000313" key="3">
    <source>
        <dbReference type="Proteomes" id="UP001138500"/>
    </source>
</evidence>
<feature type="compositionally biased region" description="Polar residues" evidence="1">
    <location>
        <begin position="592"/>
        <end position="614"/>
    </location>
</feature>
<feature type="compositionally biased region" description="Pro residues" evidence="1">
    <location>
        <begin position="196"/>
        <end position="209"/>
    </location>
</feature>
<feature type="region of interest" description="Disordered" evidence="1">
    <location>
        <begin position="875"/>
        <end position="1016"/>
    </location>
</feature>
<dbReference type="OrthoDB" id="3922633at2759"/>
<feature type="region of interest" description="Disordered" evidence="1">
    <location>
        <begin position="392"/>
        <end position="429"/>
    </location>
</feature>
<evidence type="ECO:0000256" key="1">
    <source>
        <dbReference type="SAM" id="MobiDB-lite"/>
    </source>
</evidence>
<comment type="caution">
    <text evidence="2">The sequence shown here is derived from an EMBL/GenBank/DDBJ whole genome shotgun (WGS) entry which is preliminary data.</text>
</comment>
<feature type="compositionally biased region" description="Polar residues" evidence="1">
    <location>
        <begin position="954"/>
        <end position="968"/>
    </location>
</feature>